<evidence type="ECO:0000256" key="2">
    <source>
        <dbReference type="ARBA" id="ARBA00022801"/>
    </source>
</evidence>
<sequence>MPHFTRLKVRGYHLDLYGHVNNARYLEFLEEARWNMMEEAGRLDFFMQSRLALVVSRIDIHYKRPAGMGDELVIETRLASLGERHGVISQRILRADNEKLVAHAEVSFAVLHPEQPGALPLTGAIAEALTPLLEAV</sequence>
<dbReference type="PANTHER" id="PTHR31793">
    <property type="entry name" value="4-HYDROXYBENZOYL-COA THIOESTERASE FAMILY MEMBER"/>
    <property type="match status" value="1"/>
</dbReference>
<dbReference type="SUPFAM" id="SSF54637">
    <property type="entry name" value="Thioesterase/thiol ester dehydrase-isomerase"/>
    <property type="match status" value="1"/>
</dbReference>
<evidence type="ECO:0000256" key="1">
    <source>
        <dbReference type="ARBA" id="ARBA00005953"/>
    </source>
</evidence>
<organism evidence="3 4">
    <name type="scientific">Chitiniphilus purpureus</name>
    <dbReference type="NCBI Taxonomy" id="2981137"/>
    <lineage>
        <taxon>Bacteria</taxon>
        <taxon>Pseudomonadati</taxon>
        <taxon>Pseudomonadota</taxon>
        <taxon>Betaproteobacteria</taxon>
        <taxon>Neisseriales</taxon>
        <taxon>Chitinibacteraceae</taxon>
        <taxon>Chitiniphilus</taxon>
    </lineage>
</organism>
<reference evidence="3" key="1">
    <citation type="submission" date="2022-10" db="EMBL/GenBank/DDBJ databases">
        <title>Chitiniphilus purpureus sp. nov., a novel chitin-degrading bacterium isolated from crawfish pond sediment.</title>
        <authorList>
            <person name="Li K."/>
        </authorList>
    </citation>
    <scope>NUCLEOTIDE SEQUENCE</scope>
    <source>
        <strain evidence="3">CD1</strain>
    </source>
</reference>
<dbReference type="Pfam" id="PF13279">
    <property type="entry name" value="4HBT_2"/>
    <property type="match status" value="1"/>
</dbReference>
<keyword evidence="2" id="KW-0378">Hydrolase</keyword>
<dbReference type="Proteomes" id="UP001061302">
    <property type="component" value="Chromosome"/>
</dbReference>
<evidence type="ECO:0000313" key="3">
    <source>
        <dbReference type="EMBL" id="UXY16664.1"/>
    </source>
</evidence>
<dbReference type="RefSeq" id="WP_263126048.1">
    <property type="nucleotide sequence ID" value="NZ_CP106753.1"/>
</dbReference>
<dbReference type="InterPro" id="IPR006684">
    <property type="entry name" value="YbgC/YbaW"/>
</dbReference>
<protein>
    <submittedName>
        <fullName evidence="3">Acyl-CoA thioesterase</fullName>
    </submittedName>
</protein>
<dbReference type="InterPro" id="IPR029069">
    <property type="entry name" value="HotDog_dom_sf"/>
</dbReference>
<dbReference type="InterPro" id="IPR050563">
    <property type="entry name" value="4-hydroxybenzoyl-CoA_TE"/>
</dbReference>
<gene>
    <name evidence="3" type="ORF">N8I74_06495</name>
</gene>
<proteinExistence type="inferred from homology"/>
<dbReference type="NCBIfam" id="TIGR00051">
    <property type="entry name" value="YbgC/FadM family acyl-CoA thioesterase"/>
    <property type="match status" value="1"/>
</dbReference>
<dbReference type="CDD" id="cd00586">
    <property type="entry name" value="4HBT"/>
    <property type="match status" value="1"/>
</dbReference>
<keyword evidence="4" id="KW-1185">Reference proteome</keyword>
<dbReference type="PANTHER" id="PTHR31793:SF24">
    <property type="entry name" value="LONG-CHAIN ACYL-COA THIOESTERASE FADM"/>
    <property type="match status" value="1"/>
</dbReference>
<name>A0ABY6DQL6_9NEIS</name>
<dbReference type="Gene3D" id="3.10.129.10">
    <property type="entry name" value="Hotdog Thioesterase"/>
    <property type="match status" value="1"/>
</dbReference>
<dbReference type="EMBL" id="CP106753">
    <property type="protein sequence ID" value="UXY16664.1"/>
    <property type="molecule type" value="Genomic_DNA"/>
</dbReference>
<dbReference type="PIRSF" id="PIRSF003230">
    <property type="entry name" value="YbgC"/>
    <property type="match status" value="1"/>
</dbReference>
<evidence type="ECO:0000313" key="4">
    <source>
        <dbReference type="Proteomes" id="UP001061302"/>
    </source>
</evidence>
<comment type="similarity">
    <text evidence="1">Belongs to the 4-hydroxybenzoyl-CoA thioesterase family.</text>
</comment>
<accession>A0ABY6DQL6</accession>